<dbReference type="KEGG" id="lit:FPZ52_18190"/>
<dbReference type="Proteomes" id="UP000318483">
    <property type="component" value="Plasmid unnamed4"/>
</dbReference>
<evidence type="ECO:0000256" key="1">
    <source>
        <dbReference type="SAM" id="Coils"/>
    </source>
</evidence>
<keyword evidence="2" id="KW-0614">Plasmid</keyword>
<evidence type="ECO:0000313" key="3">
    <source>
        <dbReference type="Proteomes" id="UP000318483"/>
    </source>
</evidence>
<proteinExistence type="predicted"/>
<dbReference type="EMBL" id="CP042265">
    <property type="protein sequence ID" value="QDY71601.1"/>
    <property type="molecule type" value="Genomic_DNA"/>
</dbReference>
<sequence>MFASRLGTALKNILLAMLNATLILLALCLLLAWLLVSEVNAVTDDLAQNLISMQPVCNDVQTLTAEVASLRSDLADARDQLGDARPEALDALGQRAEQMEVRLATISRRVDEISEDPSALIENVVNIAAAQFGETMRGLANCTPPAPLPQEL</sequence>
<accession>A0A5B8J3D8</accession>
<protein>
    <submittedName>
        <fullName evidence="2">Uncharacterized protein</fullName>
    </submittedName>
</protein>
<gene>
    <name evidence="2" type="ORF">FPZ52_18190</name>
</gene>
<feature type="coiled-coil region" evidence="1">
    <location>
        <begin position="60"/>
        <end position="116"/>
    </location>
</feature>
<geneLocation type="plasmid" evidence="2 3">
    <name>unnamed4</name>
</geneLocation>
<dbReference type="AlphaFoldDB" id="A0A5B8J3D8"/>
<name>A0A5B8J3D8_9RHOB</name>
<dbReference type="OrthoDB" id="7864437at2"/>
<dbReference type="RefSeq" id="WP_146367015.1">
    <property type="nucleotide sequence ID" value="NZ_CP042265.1"/>
</dbReference>
<evidence type="ECO:0000313" key="2">
    <source>
        <dbReference type="EMBL" id="QDY71601.1"/>
    </source>
</evidence>
<organism evidence="2 3">
    <name type="scientific">Qingshengfaniella alkalisoli</name>
    <dbReference type="NCBI Taxonomy" id="2599296"/>
    <lineage>
        <taxon>Bacteria</taxon>
        <taxon>Pseudomonadati</taxon>
        <taxon>Pseudomonadota</taxon>
        <taxon>Alphaproteobacteria</taxon>
        <taxon>Rhodobacterales</taxon>
        <taxon>Paracoccaceae</taxon>
        <taxon>Qingshengfaniella</taxon>
    </lineage>
</organism>
<reference evidence="2 3" key="1">
    <citation type="submission" date="2019-07" db="EMBL/GenBank/DDBJ databases">
        <title>Litoreibacter alkalisoli sp. nov., isolated from saline-alkaline soil.</title>
        <authorList>
            <person name="Wang S."/>
            <person name="Xu L."/>
            <person name="Xing Y.-T."/>
            <person name="Sun J.-Q."/>
        </authorList>
    </citation>
    <scope>NUCLEOTIDE SEQUENCE [LARGE SCALE GENOMIC DNA]</scope>
    <source>
        <strain evidence="2 3">LN3S51</strain>
        <plasmid evidence="2 3">unnamed4</plasmid>
    </source>
</reference>
<keyword evidence="1" id="KW-0175">Coiled coil</keyword>
<keyword evidence="3" id="KW-1185">Reference proteome</keyword>